<feature type="transmembrane region" description="Helical" evidence="6">
    <location>
        <begin position="228"/>
        <end position="250"/>
    </location>
</feature>
<proteinExistence type="predicted"/>
<feature type="transmembrane region" description="Helical" evidence="6">
    <location>
        <begin position="201"/>
        <end position="222"/>
    </location>
</feature>
<reference evidence="9 11" key="4">
    <citation type="submission" date="2020-12" db="EMBL/GenBank/DDBJ databases">
        <title>FDA dAtabase for Regulatory Grade micrObial Sequences (FDA-ARGOS): Supporting development and validation of Infectious Disease Dx tests.</title>
        <authorList>
            <person name="Sproer C."/>
            <person name="Gronow S."/>
            <person name="Severitt S."/>
            <person name="Schroder I."/>
            <person name="Tallon L."/>
            <person name="Sadzewicz L."/>
            <person name="Zhao X."/>
            <person name="Boylan J."/>
            <person name="Ott S."/>
            <person name="Bowen H."/>
            <person name="Vavikolanu K."/>
            <person name="Mehta A."/>
            <person name="Aluvathingal J."/>
            <person name="Nadendla S."/>
            <person name="Lowell S."/>
            <person name="Myers T."/>
            <person name="Yan Y."/>
            <person name="Sichtig H."/>
        </authorList>
    </citation>
    <scope>NUCLEOTIDE SEQUENCE [LARGE SCALE GENOMIC DNA]</scope>
    <source>
        <strain evidence="9 11">FDAARGOS_864</strain>
    </source>
</reference>
<feature type="transmembrane region" description="Helical" evidence="6">
    <location>
        <begin position="353"/>
        <end position="372"/>
    </location>
</feature>
<dbReference type="GO" id="GO:0016020">
    <property type="term" value="C:membrane"/>
    <property type="evidence" value="ECO:0007669"/>
    <property type="project" value="UniProtKB-SubCell"/>
</dbReference>
<name>A0A199NSH8_9MICC</name>
<keyword evidence="2 6" id="KW-0812">Transmembrane</keyword>
<keyword evidence="3 6" id="KW-1133">Transmembrane helix</keyword>
<dbReference type="EMBL" id="CP065738">
    <property type="protein sequence ID" value="QPT54465.1"/>
    <property type="molecule type" value="Genomic_DNA"/>
</dbReference>
<dbReference type="Proteomes" id="UP000053171">
    <property type="component" value="Unassembled WGS sequence"/>
</dbReference>
<feature type="transmembrane region" description="Helical" evidence="6">
    <location>
        <begin position="65"/>
        <end position="86"/>
    </location>
</feature>
<feature type="region of interest" description="Disordered" evidence="5">
    <location>
        <begin position="1"/>
        <end position="52"/>
    </location>
</feature>
<dbReference type="GeneID" id="61262674"/>
<reference evidence="8" key="2">
    <citation type="submission" date="2016-04" db="EMBL/GenBank/DDBJ databases">
        <authorList>
            <person name="Evans L.H."/>
            <person name="Alamgir A."/>
            <person name="Owens N."/>
            <person name="Weber N.D."/>
            <person name="Virtaneva K."/>
            <person name="Barbian K."/>
            <person name="Babar A."/>
            <person name="Rosenke K."/>
        </authorList>
    </citation>
    <scope>NUCLEOTIDE SEQUENCE [LARGE SCALE GENOMIC DNA]</scope>
    <source>
        <strain evidence="8">RUTW2-3</strain>
    </source>
</reference>
<evidence type="ECO:0000256" key="2">
    <source>
        <dbReference type="ARBA" id="ARBA00022692"/>
    </source>
</evidence>
<evidence type="ECO:0000256" key="4">
    <source>
        <dbReference type="ARBA" id="ARBA00023136"/>
    </source>
</evidence>
<dbReference type="Proteomes" id="UP000594975">
    <property type="component" value="Chromosome"/>
</dbReference>
<evidence type="ECO:0000313" key="9">
    <source>
        <dbReference type="EMBL" id="QPT54465.1"/>
    </source>
</evidence>
<dbReference type="GO" id="GO:0140359">
    <property type="term" value="F:ABC-type transporter activity"/>
    <property type="evidence" value="ECO:0007669"/>
    <property type="project" value="InterPro"/>
</dbReference>
<keyword evidence="4 6" id="KW-0472">Membrane</keyword>
<feature type="transmembrane region" description="Helical" evidence="6">
    <location>
        <begin position="262"/>
        <end position="286"/>
    </location>
</feature>
<dbReference type="RefSeq" id="WP_064725539.1">
    <property type="nucleotide sequence ID" value="NZ_CP065738.1"/>
</dbReference>
<reference evidence="8 10" key="3">
    <citation type="submission" date="2016-06" db="EMBL/GenBank/DDBJ databases">
        <title>Identification of putative biosynthetic pathways for the production of bioactive secondary metabolites by the marine actinomycete Kocuria kristinae RUTW2-3.</title>
        <authorList>
            <person name="Waterworth S.C."/>
            <person name="Walmsley T.A."/>
            <person name="Matongo T."/>
            <person name="Davies-Coleman M.T."/>
            <person name="Dorrington R.A."/>
        </authorList>
    </citation>
    <scope>NUCLEOTIDE SEQUENCE [LARGE SCALE GENOMIC DNA]</scope>
    <source>
        <strain evidence="10">RuSp02-3</strain>
        <strain evidence="8">RUTW2-3</strain>
    </source>
</reference>
<feature type="compositionally biased region" description="Low complexity" evidence="5">
    <location>
        <begin position="30"/>
        <end position="45"/>
    </location>
</feature>
<evidence type="ECO:0000256" key="5">
    <source>
        <dbReference type="SAM" id="MobiDB-lite"/>
    </source>
</evidence>
<protein>
    <submittedName>
        <fullName evidence="9">ABC transporter permease</fullName>
    </submittedName>
</protein>
<reference evidence="10" key="1">
    <citation type="submission" date="2016-04" db="EMBL/GenBank/DDBJ databases">
        <authorList>
            <person name="Waterworth S."/>
            <person name="Matcher G."/>
        </authorList>
    </citation>
    <scope>NUCLEOTIDE SEQUENCE [LARGE SCALE GENOMIC DNA]</scope>
    <source>
        <strain evidence="10">RuSp02-3</strain>
    </source>
</reference>
<dbReference type="InterPro" id="IPR013525">
    <property type="entry name" value="ABC2_TM"/>
</dbReference>
<evidence type="ECO:0000256" key="3">
    <source>
        <dbReference type="ARBA" id="ARBA00022989"/>
    </source>
</evidence>
<dbReference type="AlphaFoldDB" id="A0A199NSH8"/>
<organism evidence="8 10">
    <name type="scientific">Rothia kristinae</name>
    <dbReference type="NCBI Taxonomy" id="37923"/>
    <lineage>
        <taxon>Bacteria</taxon>
        <taxon>Bacillati</taxon>
        <taxon>Actinomycetota</taxon>
        <taxon>Actinomycetes</taxon>
        <taxon>Micrococcales</taxon>
        <taxon>Micrococcaceae</taxon>
        <taxon>Rothia</taxon>
    </lineage>
</organism>
<evidence type="ECO:0000313" key="10">
    <source>
        <dbReference type="Proteomes" id="UP000053171"/>
    </source>
</evidence>
<accession>A0A199NSH8</accession>
<sequence length="393" mass="42062">MSAATDLHAPAAPQSPAPRPLPERSPQTPGSSPASARRTGSAAAHGRSRRRIRGPFRSGEFWRTLLTHLITPLFLGTGMALAYLGAFHAPSPHHLPVAVVGQGEQTAAFAQSLNDAADGDLQVRTVGTADQAQQLVRDRDVVAAYAPGEDQAALYVATAASASDKEVAQQVLGPIAFRQHLPLQTVDVVPTSGQDTSGQSIFFMLVALSVGGYSSAVAIAAATAKVSYLGRLLISVAVSFVIAALVTIVVADIMQAIPGHRWGVLMLSWLYVSTISLLGVALHPILHRWTTPFLVMCFVMLNFTSSTGIFSAHTAPAFFQGLSTFWNGAAWLRAVQTLVYFPGQPFWWDILRLGLWLVVVGGLMGLTHWFSIHRTRVVDEEIPVDEDEEGIAA</sequence>
<keyword evidence="10" id="KW-1185">Reference proteome</keyword>
<dbReference type="Pfam" id="PF12698">
    <property type="entry name" value="ABC2_membrane_3"/>
    <property type="match status" value="1"/>
</dbReference>
<gene>
    <name evidence="8" type="ORF">AN277_0207585</name>
    <name evidence="9" type="ORF">I6G21_04730</name>
</gene>
<evidence type="ECO:0000313" key="8">
    <source>
        <dbReference type="EMBL" id="OAX51656.1"/>
    </source>
</evidence>
<evidence type="ECO:0000313" key="11">
    <source>
        <dbReference type="Proteomes" id="UP000594975"/>
    </source>
</evidence>
<dbReference type="EMBL" id="LJBJ02000014">
    <property type="protein sequence ID" value="OAX51656.1"/>
    <property type="molecule type" value="Genomic_DNA"/>
</dbReference>
<evidence type="ECO:0000259" key="7">
    <source>
        <dbReference type="Pfam" id="PF12698"/>
    </source>
</evidence>
<feature type="transmembrane region" description="Helical" evidence="6">
    <location>
        <begin position="292"/>
        <end position="312"/>
    </location>
</feature>
<comment type="subcellular location">
    <subcellularLocation>
        <location evidence="1">Membrane</location>
        <topology evidence="1">Multi-pass membrane protein</topology>
    </subcellularLocation>
</comment>
<feature type="domain" description="ABC-2 type transporter transmembrane" evidence="7">
    <location>
        <begin position="62"/>
        <end position="363"/>
    </location>
</feature>
<evidence type="ECO:0000256" key="6">
    <source>
        <dbReference type="SAM" id="Phobius"/>
    </source>
</evidence>
<evidence type="ECO:0000256" key="1">
    <source>
        <dbReference type="ARBA" id="ARBA00004141"/>
    </source>
</evidence>
<dbReference type="KEGG" id="rkr:I6G21_04730"/>